<keyword evidence="1" id="KW-0378">Hydrolase</keyword>
<dbReference type="PANTHER" id="PTHR33507:SF3">
    <property type="entry name" value="INNER MEMBRANE PROTEIN YBBJ"/>
    <property type="match status" value="1"/>
</dbReference>
<dbReference type="EMBL" id="CYHG01000003">
    <property type="protein sequence ID" value="CUB03314.1"/>
    <property type="molecule type" value="Genomic_DNA"/>
</dbReference>
<evidence type="ECO:0000313" key="1">
    <source>
        <dbReference type="EMBL" id="CUB03314.1"/>
    </source>
</evidence>
<proteinExistence type="predicted"/>
<dbReference type="Proteomes" id="UP000182769">
    <property type="component" value="Unassembled WGS sequence"/>
</dbReference>
<dbReference type="GO" id="GO:0008233">
    <property type="term" value="F:peptidase activity"/>
    <property type="evidence" value="ECO:0007669"/>
    <property type="project" value="UniProtKB-KW"/>
</dbReference>
<dbReference type="GO" id="GO:0005886">
    <property type="term" value="C:plasma membrane"/>
    <property type="evidence" value="ECO:0007669"/>
    <property type="project" value="TreeGrafter"/>
</dbReference>
<dbReference type="GO" id="GO:0006508">
    <property type="term" value="P:proteolysis"/>
    <property type="evidence" value="ECO:0007669"/>
    <property type="project" value="UniProtKB-KW"/>
</dbReference>
<gene>
    <name evidence="1" type="ORF">Ga0061065_103164</name>
</gene>
<dbReference type="RefSeq" id="WP_055462277.1">
    <property type="nucleotide sequence ID" value="NZ_CYHG01000003.1"/>
</dbReference>
<keyword evidence="1" id="KW-0645">Protease</keyword>
<accession>A0A0K6IJP2</accession>
<dbReference type="AlphaFoldDB" id="A0A0K6IJP2"/>
<name>A0A0K6IJP2_9GAMM</name>
<evidence type="ECO:0000313" key="2">
    <source>
        <dbReference type="Proteomes" id="UP000182769"/>
    </source>
</evidence>
<reference evidence="2" key="1">
    <citation type="submission" date="2015-08" db="EMBL/GenBank/DDBJ databases">
        <authorList>
            <person name="Varghese N."/>
        </authorList>
    </citation>
    <scope>NUCLEOTIDE SEQUENCE [LARGE SCALE GENOMIC DNA]</scope>
    <source>
        <strain evidence="2">JCM 18476</strain>
    </source>
</reference>
<dbReference type="STRING" id="1137284.GCA_001418205_01163"/>
<sequence>MNFIATYLIQVLAVLGLVLLAIEVLVLGISTFVLLFVGLGLLLTSLSMYLEWIPATWQWALIGTTLFTLLTGAVLWPIMKRAQQTPEHSVVKSDLIGHSFVLPEDVTPDMRVIYRFMGVEWRLVTSEPIAKDTLVEVVNLQVGELFIKAKDPA</sequence>
<protein>
    <submittedName>
        <fullName evidence="1">Membrane protein implicated in regulation of membrane protease activity</fullName>
    </submittedName>
</protein>
<keyword evidence="2" id="KW-1185">Reference proteome</keyword>
<dbReference type="PANTHER" id="PTHR33507">
    <property type="entry name" value="INNER MEMBRANE PROTEIN YBBJ"/>
    <property type="match status" value="1"/>
</dbReference>
<dbReference type="InterPro" id="IPR052165">
    <property type="entry name" value="Membrane_assoc_protease"/>
</dbReference>
<organism evidence="1 2">
    <name type="scientific">Marinomonas fungiae</name>
    <dbReference type="NCBI Taxonomy" id="1137284"/>
    <lineage>
        <taxon>Bacteria</taxon>
        <taxon>Pseudomonadati</taxon>
        <taxon>Pseudomonadota</taxon>
        <taxon>Gammaproteobacteria</taxon>
        <taxon>Oceanospirillales</taxon>
        <taxon>Oceanospirillaceae</taxon>
        <taxon>Marinomonas</taxon>
    </lineage>
</organism>
<dbReference type="OrthoDB" id="7863671at2"/>